<dbReference type="AlphaFoldDB" id="A0A4Q5IY60"/>
<gene>
    <name evidence="1" type="ORF">ETU37_15005</name>
</gene>
<comment type="caution">
    <text evidence="1">The sequence shown here is derived from an EMBL/GenBank/DDBJ whole genome shotgun (WGS) entry which is preliminary data.</text>
</comment>
<keyword evidence="2" id="KW-1185">Reference proteome</keyword>
<evidence type="ECO:0008006" key="3">
    <source>
        <dbReference type="Google" id="ProtNLM"/>
    </source>
</evidence>
<reference evidence="1 2" key="1">
    <citation type="submission" date="2019-01" db="EMBL/GenBank/DDBJ databases">
        <title>Nocardioides guangzhouensis sp. nov., an actinobacterium isolated from soil.</title>
        <authorList>
            <person name="Fu Y."/>
            <person name="Cai Y."/>
            <person name="Lin Z."/>
            <person name="Chen P."/>
        </authorList>
    </citation>
    <scope>NUCLEOTIDE SEQUENCE [LARGE SCALE GENOMIC DNA]</scope>
    <source>
        <strain evidence="1 2">NBRC 105384</strain>
    </source>
</reference>
<evidence type="ECO:0000313" key="2">
    <source>
        <dbReference type="Proteomes" id="UP000291189"/>
    </source>
</evidence>
<accession>A0A4Q5IY60</accession>
<organism evidence="1 2">
    <name type="scientific">Nocardioides iriomotensis</name>
    <dbReference type="NCBI Taxonomy" id="715784"/>
    <lineage>
        <taxon>Bacteria</taxon>
        <taxon>Bacillati</taxon>
        <taxon>Actinomycetota</taxon>
        <taxon>Actinomycetes</taxon>
        <taxon>Propionibacteriales</taxon>
        <taxon>Nocardioidaceae</taxon>
        <taxon>Nocardioides</taxon>
    </lineage>
</organism>
<dbReference type="OrthoDB" id="5793358at2"/>
<protein>
    <recommendedName>
        <fullName evidence="3">NERD domain-containing protein</fullName>
    </recommendedName>
</protein>
<dbReference type="RefSeq" id="WP_129988154.1">
    <property type="nucleotide sequence ID" value="NZ_SDPU01000027.1"/>
</dbReference>
<proteinExistence type="predicted"/>
<evidence type="ECO:0000313" key="1">
    <source>
        <dbReference type="EMBL" id="RYU11014.1"/>
    </source>
</evidence>
<dbReference type="Proteomes" id="UP000291189">
    <property type="component" value="Unassembled WGS sequence"/>
</dbReference>
<sequence>MSTTRLIRRPVDAPVTPMRPTGLSGMLGLLERLDAARWYTLPDLAWTGRPPGTRGRVVIGPTGVFLLTDHPWTGVVSVRDAQLRIDGRSRDLYVGDAVEAAASVAALLPAELRMHVHAVLCLTRQGGLDLVSRAVAVCSPDTLAGVLAGGPRVLRRRHRDHAESVVRASMRLETEGLVVAVR</sequence>
<dbReference type="EMBL" id="SDPU01000027">
    <property type="protein sequence ID" value="RYU11014.1"/>
    <property type="molecule type" value="Genomic_DNA"/>
</dbReference>
<name>A0A4Q5IY60_9ACTN</name>